<evidence type="ECO:0000313" key="2">
    <source>
        <dbReference type="EMBL" id="AJO23506.1"/>
    </source>
</evidence>
<organism evidence="2 3">
    <name type="scientific">Heyndrickxia coagulans</name>
    <name type="common">Weizmannia coagulans</name>
    <dbReference type="NCBI Taxonomy" id="1398"/>
    <lineage>
        <taxon>Bacteria</taxon>
        <taxon>Bacillati</taxon>
        <taxon>Bacillota</taxon>
        <taxon>Bacilli</taxon>
        <taxon>Bacillales</taxon>
        <taxon>Bacillaceae</taxon>
        <taxon>Heyndrickxia</taxon>
    </lineage>
</organism>
<feature type="compositionally biased region" description="Basic residues" evidence="1">
    <location>
        <begin position="31"/>
        <end position="41"/>
    </location>
</feature>
<name>A0AAN0WCI7_HEYCO</name>
<dbReference type="Proteomes" id="UP000032024">
    <property type="component" value="Chromosome"/>
</dbReference>
<proteinExistence type="predicted"/>
<dbReference type="EMBL" id="CP010525">
    <property type="protein sequence ID" value="AJO23506.1"/>
    <property type="molecule type" value="Genomic_DNA"/>
</dbReference>
<reference evidence="3" key="1">
    <citation type="submission" date="2015-01" db="EMBL/GenBank/DDBJ databases">
        <title>Comparative genome analysis of Bacillus coagulans HM-08, Clostridium butyricum HM-68, Bacillus subtilis HM-66 and Bacillus paralicheniformis BL-09.</title>
        <authorList>
            <person name="Zhang H."/>
        </authorList>
    </citation>
    <scope>NUCLEOTIDE SEQUENCE [LARGE SCALE GENOMIC DNA]</scope>
    <source>
        <strain evidence="3">HM-08</strain>
    </source>
</reference>
<accession>A0AAN0WCI7</accession>
<dbReference type="AlphaFoldDB" id="A0AAN0WCI7"/>
<sequence>MNQNHVGIVREASLQFIFPTKHREPKPPVFLHKKSRPLSAG</sequence>
<evidence type="ECO:0000256" key="1">
    <source>
        <dbReference type="SAM" id="MobiDB-lite"/>
    </source>
</evidence>
<gene>
    <name evidence="2" type="ORF">SB48_HM08orf04319</name>
</gene>
<feature type="region of interest" description="Disordered" evidence="1">
    <location>
        <begin position="22"/>
        <end position="41"/>
    </location>
</feature>
<protein>
    <submittedName>
        <fullName evidence="2">Uncharacterized protein</fullName>
    </submittedName>
</protein>
<keyword evidence="3" id="KW-1185">Reference proteome</keyword>
<evidence type="ECO:0000313" key="3">
    <source>
        <dbReference type="Proteomes" id="UP000032024"/>
    </source>
</evidence>